<dbReference type="RefSeq" id="WP_006367375.1">
    <property type="nucleotide sequence ID" value="NZ_AASE01000039.1"/>
</dbReference>
<accession>Q0YP09</accession>
<keyword evidence="4" id="KW-0732">Signal</keyword>
<name>Q0YP09_9CHLB</name>
<dbReference type="PROSITE" id="PS50005">
    <property type="entry name" value="TPR"/>
    <property type="match status" value="2"/>
</dbReference>
<reference evidence="5 6" key="2">
    <citation type="submission" date="2006-07" db="EMBL/GenBank/DDBJ databases">
        <title>Sequencing of the draft genome and assembly of Chlorobium ferroxidans DSM 13031.</title>
        <authorList>
            <consortium name="US DOE Joint Genome Institute (JGI-PGF)"/>
            <person name="Copeland A."/>
            <person name="Lucas S."/>
            <person name="Lapidus A."/>
            <person name="Barry K."/>
            <person name="Glavina del Rio T."/>
            <person name="Dalin E."/>
            <person name="Tice H."/>
            <person name="Bruce D."/>
            <person name="Pitluck S."/>
            <person name="Richardson P."/>
        </authorList>
    </citation>
    <scope>NUCLEOTIDE SEQUENCE [LARGE SCALE GENOMIC DNA]</scope>
    <source>
        <strain evidence="5 6">DSM 13031</strain>
    </source>
</reference>
<protein>
    <submittedName>
        <fullName evidence="5">TPR repeat</fullName>
    </submittedName>
</protein>
<evidence type="ECO:0000256" key="3">
    <source>
        <dbReference type="PROSITE-ProRule" id="PRU00339"/>
    </source>
</evidence>
<dbReference type="SMART" id="SM00028">
    <property type="entry name" value="TPR"/>
    <property type="match status" value="4"/>
</dbReference>
<dbReference type="InterPro" id="IPR011990">
    <property type="entry name" value="TPR-like_helical_dom_sf"/>
</dbReference>
<evidence type="ECO:0000256" key="1">
    <source>
        <dbReference type="ARBA" id="ARBA00022737"/>
    </source>
</evidence>
<evidence type="ECO:0000256" key="4">
    <source>
        <dbReference type="SAM" id="SignalP"/>
    </source>
</evidence>
<dbReference type="GO" id="GO:0009279">
    <property type="term" value="C:cell outer membrane"/>
    <property type="evidence" value="ECO:0007669"/>
    <property type="project" value="TreeGrafter"/>
</dbReference>
<sequence length="194" mass="21731">MRRILYAISLTVACLLYSGHFALADSANTLFDEGFAQHQKGDLSGAIRLYSRAIESNPVFAMAYQMRGAAQQRLKKYPQAINDYTLVIEYGEPYFKAVGYFNRGIIYNMTGYYNEAIADFTKVIELDKKMAGAFFHRGIAKSKTGDLAGRFDDFRQAARLGDSNAEAFLNTYFPDWKLPPLLSAPLPVPAEPVK</sequence>
<comment type="caution">
    <text evidence="5">The sequence shown here is derived from an EMBL/GenBank/DDBJ whole genome shotgun (WGS) entry which is preliminary data.</text>
</comment>
<proteinExistence type="predicted"/>
<dbReference type="InterPro" id="IPR050498">
    <property type="entry name" value="Ycf3"/>
</dbReference>
<feature type="repeat" description="TPR" evidence="3">
    <location>
        <begin position="97"/>
        <end position="130"/>
    </location>
</feature>
<keyword evidence="1" id="KW-0677">Repeat</keyword>
<gene>
    <name evidence="5" type="ORF">CferDRAFT_0035</name>
</gene>
<dbReference type="Pfam" id="PF13181">
    <property type="entry name" value="TPR_8"/>
    <property type="match status" value="1"/>
</dbReference>
<evidence type="ECO:0000313" key="5">
    <source>
        <dbReference type="EMBL" id="EAT58037.1"/>
    </source>
</evidence>
<dbReference type="GO" id="GO:0046813">
    <property type="term" value="P:receptor-mediated virion attachment to host cell"/>
    <property type="evidence" value="ECO:0007669"/>
    <property type="project" value="TreeGrafter"/>
</dbReference>
<dbReference type="PANTHER" id="PTHR44858">
    <property type="entry name" value="TETRATRICOPEPTIDE REPEAT PROTEIN 6"/>
    <property type="match status" value="1"/>
</dbReference>
<reference evidence="5 6" key="1">
    <citation type="submission" date="2006-07" db="EMBL/GenBank/DDBJ databases">
        <title>Annotation of the draft genome assembly of Chlorobium ferroxidans DSM 13031.</title>
        <authorList>
            <consortium name="US DOE Joint Genome Institute (JGI-ORNL)"/>
            <person name="Larimer F."/>
            <person name="Land M."/>
            <person name="Hauser L."/>
        </authorList>
    </citation>
    <scope>NUCLEOTIDE SEQUENCE [LARGE SCALE GENOMIC DNA]</scope>
    <source>
        <strain evidence="5 6">DSM 13031</strain>
    </source>
</reference>
<dbReference type="AlphaFoldDB" id="Q0YP09"/>
<dbReference type="Gene3D" id="1.25.40.10">
    <property type="entry name" value="Tetratricopeptide repeat domain"/>
    <property type="match status" value="2"/>
</dbReference>
<evidence type="ECO:0000256" key="2">
    <source>
        <dbReference type="ARBA" id="ARBA00022803"/>
    </source>
</evidence>
<feature type="signal peptide" evidence="4">
    <location>
        <begin position="1"/>
        <end position="24"/>
    </location>
</feature>
<evidence type="ECO:0000313" key="6">
    <source>
        <dbReference type="Proteomes" id="UP000004162"/>
    </source>
</evidence>
<keyword evidence="6" id="KW-1185">Reference proteome</keyword>
<organism evidence="5 6">
    <name type="scientific">Chlorobium ferrooxidans DSM 13031</name>
    <dbReference type="NCBI Taxonomy" id="377431"/>
    <lineage>
        <taxon>Bacteria</taxon>
        <taxon>Pseudomonadati</taxon>
        <taxon>Chlorobiota</taxon>
        <taxon>Chlorobiia</taxon>
        <taxon>Chlorobiales</taxon>
        <taxon>Chlorobiaceae</taxon>
        <taxon>Chlorobium/Pelodictyon group</taxon>
        <taxon>Chlorobium</taxon>
    </lineage>
</organism>
<feature type="chain" id="PRO_5004179213" evidence="4">
    <location>
        <begin position="25"/>
        <end position="194"/>
    </location>
</feature>
<dbReference type="SUPFAM" id="SSF48452">
    <property type="entry name" value="TPR-like"/>
    <property type="match status" value="1"/>
</dbReference>
<dbReference type="EMBL" id="AASE01000039">
    <property type="protein sequence ID" value="EAT58037.1"/>
    <property type="molecule type" value="Genomic_DNA"/>
</dbReference>
<dbReference type="OrthoDB" id="597607at2"/>
<dbReference type="InterPro" id="IPR019734">
    <property type="entry name" value="TPR_rpt"/>
</dbReference>
<keyword evidence="2 3" id="KW-0802">TPR repeat</keyword>
<dbReference type="PANTHER" id="PTHR44858:SF1">
    <property type="entry name" value="UDP-N-ACETYLGLUCOSAMINE--PEPTIDE N-ACETYLGLUCOSAMINYLTRANSFERASE SPINDLY-RELATED"/>
    <property type="match status" value="1"/>
</dbReference>
<dbReference type="Proteomes" id="UP000004162">
    <property type="component" value="Unassembled WGS sequence"/>
</dbReference>
<feature type="repeat" description="TPR" evidence="3">
    <location>
        <begin position="27"/>
        <end position="60"/>
    </location>
</feature>